<keyword evidence="8" id="KW-0249">Electron transport</keyword>
<organism evidence="14">
    <name type="scientific">hydrothermal vent metagenome</name>
    <dbReference type="NCBI Taxonomy" id="652676"/>
    <lineage>
        <taxon>unclassified sequences</taxon>
        <taxon>metagenomes</taxon>
        <taxon>ecological metagenomes</taxon>
    </lineage>
</organism>
<dbReference type="InterPro" id="IPR051542">
    <property type="entry name" value="Hydrogenase_cytochrome"/>
</dbReference>
<feature type="transmembrane region" description="Helical" evidence="12">
    <location>
        <begin position="124"/>
        <end position="146"/>
    </location>
</feature>
<accession>A0A3B0U065</accession>
<evidence type="ECO:0000256" key="9">
    <source>
        <dbReference type="ARBA" id="ARBA00022989"/>
    </source>
</evidence>
<dbReference type="SUPFAM" id="SSF81342">
    <property type="entry name" value="Transmembrane di-heme cytochromes"/>
    <property type="match status" value="1"/>
</dbReference>
<keyword evidence="7" id="KW-0479">Metal-binding</keyword>
<dbReference type="AlphaFoldDB" id="A0A3B0U065"/>
<keyword evidence="5" id="KW-0349">Heme</keyword>
<sequence length="205" mass="23526">MAEEKLYLYPVWLRTWHGINAIGILILIVTGISMQFSNPDHSLINFELAVNLHNIFGIIVAIGYLVFIIVNSVTPNKKYYRMKRKGLRKRLLKQVRFYTWGMFKGEEPPFPVSEKRKFNPLQKFSYLAVMYLLVPVAIITGISLLFPELIIEKVYTVSGIFLTAILHASMGFLISIFLIVHLYVATIGKNPLNNFKSIITGWHHA</sequence>
<feature type="transmembrane region" description="Helical" evidence="12">
    <location>
        <begin position="12"/>
        <end position="34"/>
    </location>
</feature>
<keyword evidence="10" id="KW-0408">Iron</keyword>
<feature type="transmembrane region" description="Helical" evidence="12">
    <location>
        <begin position="158"/>
        <end position="184"/>
    </location>
</feature>
<evidence type="ECO:0000256" key="5">
    <source>
        <dbReference type="ARBA" id="ARBA00022617"/>
    </source>
</evidence>
<dbReference type="GO" id="GO:0022904">
    <property type="term" value="P:respiratory electron transport chain"/>
    <property type="evidence" value="ECO:0007669"/>
    <property type="project" value="InterPro"/>
</dbReference>
<evidence type="ECO:0000313" key="14">
    <source>
        <dbReference type="EMBL" id="VAW23678.1"/>
    </source>
</evidence>
<keyword evidence="9 12" id="KW-1133">Transmembrane helix</keyword>
<dbReference type="InterPro" id="IPR000516">
    <property type="entry name" value="Ni-dep_Hydgase_cyt-B"/>
</dbReference>
<evidence type="ECO:0000256" key="8">
    <source>
        <dbReference type="ARBA" id="ARBA00022982"/>
    </source>
</evidence>
<dbReference type="GO" id="GO:0020037">
    <property type="term" value="F:heme binding"/>
    <property type="evidence" value="ECO:0007669"/>
    <property type="project" value="TreeGrafter"/>
</dbReference>
<keyword evidence="6 12" id="KW-0812">Transmembrane</keyword>
<evidence type="ECO:0000256" key="11">
    <source>
        <dbReference type="ARBA" id="ARBA00023136"/>
    </source>
</evidence>
<dbReference type="InterPro" id="IPR011577">
    <property type="entry name" value="Cyt_b561_bac/Ni-Hgenase"/>
</dbReference>
<evidence type="ECO:0000256" key="2">
    <source>
        <dbReference type="ARBA" id="ARBA00008622"/>
    </source>
</evidence>
<keyword evidence="11 12" id="KW-0472">Membrane</keyword>
<dbReference type="PANTHER" id="PTHR30485:SF1">
    <property type="entry name" value="CYTOCHROME YDHU-RELATED"/>
    <property type="match status" value="1"/>
</dbReference>
<comment type="subcellular location">
    <subcellularLocation>
        <location evidence="1">Cell membrane</location>
        <topology evidence="1">Multi-pass membrane protein</topology>
    </subcellularLocation>
</comment>
<dbReference type="Pfam" id="PF01292">
    <property type="entry name" value="Ni_hydr_CYTB"/>
    <property type="match status" value="1"/>
</dbReference>
<comment type="similarity">
    <text evidence="2">Belongs to the HupC/HyaC/HydC family.</text>
</comment>
<dbReference type="Gene3D" id="1.20.950.20">
    <property type="entry name" value="Transmembrane di-heme cytochromes, Chain C"/>
    <property type="match status" value="1"/>
</dbReference>
<evidence type="ECO:0000256" key="1">
    <source>
        <dbReference type="ARBA" id="ARBA00004651"/>
    </source>
</evidence>
<evidence type="ECO:0000256" key="10">
    <source>
        <dbReference type="ARBA" id="ARBA00023004"/>
    </source>
</evidence>
<protein>
    <recommendedName>
        <fullName evidence="13">Cytochrome b561 bacterial/Ni-hydrogenase domain-containing protein</fullName>
    </recommendedName>
</protein>
<feature type="transmembrane region" description="Helical" evidence="12">
    <location>
        <begin position="54"/>
        <end position="74"/>
    </location>
</feature>
<keyword evidence="3" id="KW-0813">Transport</keyword>
<evidence type="ECO:0000259" key="13">
    <source>
        <dbReference type="Pfam" id="PF01292"/>
    </source>
</evidence>
<dbReference type="EMBL" id="UOEP01000199">
    <property type="protein sequence ID" value="VAW23678.1"/>
    <property type="molecule type" value="Genomic_DNA"/>
</dbReference>
<dbReference type="GO" id="GO:0005506">
    <property type="term" value="F:iron ion binding"/>
    <property type="evidence" value="ECO:0007669"/>
    <property type="project" value="InterPro"/>
</dbReference>
<dbReference type="PANTHER" id="PTHR30485">
    <property type="entry name" value="NI/FE-HYDROGENASE 1 B-TYPE CYTOCHROME SUBUNIT"/>
    <property type="match status" value="1"/>
</dbReference>
<reference evidence="14" key="1">
    <citation type="submission" date="2018-06" db="EMBL/GenBank/DDBJ databases">
        <authorList>
            <person name="Zhirakovskaya E."/>
        </authorList>
    </citation>
    <scope>NUCLEOTIDE SEQUENCE</scope>
</reference>
<evidence type="ECO:0000256" key="12">
    <source>
        <dbReference type="SAM" id="Phobius"/>
    </source>
</evidence>
<dbReference type="GO" id="GO:0005886">
    <property type="term" value="C:plasma membrane"/>
    <property type="evidence" value="ECO:0007669"/>
    <property type="project" value="UniProtKB-SubCell"/>
</dbReference>
<proteinExistence type="inferred from homology"/>
<dbReference type="GO" id="GO:0009055">
    <property type="term" value="F:electron transfer activity"/>
    <property type="evidence" value="ECO:0007669"/>
    <property type="project" value="InterPro"/>
</dbReference>
<evidence type="ECO:0000256" key="4">
    <source>
        <dbReference type="ARBA" id="ARBA00022475"/>
    </source>
</evidence>
<dbReference type="InterPro" id="IPR016174">
    <property type="entry name" value="Di-haem_cyt_TM"/>
</dbReference>
<evidence type="ECO:0000256" key="6">
    <source>
        <dbReference type="ARBA" id="ARBA00022692"/>
    </source>
</evidence>
<dbReference type="PRINTS" id="PR00161">
    <property type="entry name" value="NIHGNASECYTB"/>
</dbReference>
<feature type="domain" description="Cytochrome b561 bacterial/Ni-hydrogenase" evidence="13">
    <location>
        <begin position="9"/>
        <end position="201"/>
    </location>
</feature>
<evidence type="ECO:0000256" key="3">
    <source>
        <dbReference type="ARBA" id="ARBA00022448"/>
    </source>
</evidence>
<keyword evidence="4" id="KW-1003">Cell membrane</keyword>
<name>A0A3B0U065_9ZZZZ</name>
<gene>
    <name evidence="14" type="ORF">MNBD_BACTEROID01-1722</name>
</gene>
<evidence type="ECO:0000256" key="7">
    <source>
        <dbReference type="ARBA" id="ARBA00022723"/>
    </source>
</evidence>